<evidence type="ECO:0000313" key="3">
    <source>
        <dbReference type="Proteomes" id="UP001189429"/>
    </source>
</evidence>
<reference evidence="2" key="1">
    <citation type="submission" date="2023-10" db="EMBL/GenBank/DDBJ databases">
        <authorList>
            <person name="Chen Y."/>
            <person name="Shah S."/>
            <person name="Dougan E. K."/>
            <person name="Thang M."/>
            <person name="Chan C."/>
        </authorList>
    </citation>
    <scope>NUCLEOTIDE SEQUENCE [LARGE SCALE GENOMIC DNA]</scope>
</reference>
<sequence length="1093" mass="118122">AQVRKFYARCHAETVAAATAAAAHPGVQEITATDPAAEEYCNLAPPYRKKRLEGLTAARRCEVDDSRLPSDRLWGRYERPRRVSKEFATLPPTKIQSELAASRKPGHAQLQPGAGGVLAWRMPAIEDPAANSLVAFEEVMFIVENLLYLTGWVSQLQPLETFQARFWARARKSWTPAPGCRPLSLSELQHAFELFQRQWARASRAKEAGHIDDAVTASLPADTDELDRCLALAPRLQTAQQDLATEPRGYWGNGGGNRQPQDVRAEQPKGESKGKADRGTKRKAPAAGAPANKAPKRDQPCKFMATTGTCRFGDLGAEIQAAAPTWRRVDSDGSSGHAGASPSDGAPRGEPVECAASLLDLDANERANALALEEEQACQLSDHRYWDLAAGLLPDTLQFAAAPQAAKPSPAALDRALRRAVERRADTLQETLQRPRREPGTDEVLRQTMADVSAGKMRGPWRVCIDDGGSLRSEVPFAEWLPTARFPRMQKKTATSFACLLVALAAAEHVAKEFAHWGEGGSPRICKADHKQACRQCAVRPDQQQVVVCLIWCEDVGFHGGYLAFAHRALCFGATGAVCGYGRVASGIVHILRCIFSLGQLAFVDDLSRMDPQRHAALLKWVFEQVHGLLGVPLKHEKGEGPASKLPMLGMRVAVASQWRGLQLATSRRKDLQSAVEQALRTRALAAKEAVRLGGQLSCARADLFGRVGRAYGPAISSHSGGWSQEQGTALRWWDAHVTIPLHHYVHAGRTRPTAVAWVDGSRDMATKTGALRTLLLTRESGRWSLSAAIPRQICAELTQCPKTQRNAQSELLAISMLLLSLPQALRGAHLVIFEDNAAALANVRAGAAADEHSRALVGAVWLVAAALNITLWLEYVPSESNRADCFSRSDEAEKHREAASLTAQFDLTLAQPRLPASVSMGPSQWARALQAAVHAPPASRADQARLAAELGSGATDASTLWAMLKRVQFTAASGEITLGWLQLRRKSIIGAATGAHGDLTRVMCAAFKQQSPHSRCTTIVIAPGRPPKWPPGAAIMPALLRVTAAPLAWGKGEAPPAPTDAESIWLGSYHFDIAGIRGNRAAAPLLGYGFPL</sequence>
<name>A0ABN9YIH0_9DINO</name>
<dbReference type="PANTHER" id="PTHR33050">
    <property type="entry name" value="REVERSE TRANSCRIPTASE DOMAIN-CONTAINING PROTEIN"/>
    <property type="match status" value="1"/>
</dbReference>
<feature type="region of interest" description="Disordered" evidence="1">
    <location>
        <begin position="246"/>
        <end position="300"/>
    </location>
</feature>
<organism evidence="2 3">
    <name type="scientific">Prorocentrum cordatum</name>
    <dbReference type="NCBI Taxonomy" id="2364126"/>
    <lineage>
        <taxon>Eukaryota</taxon>
        <taxon>Sar</taxon>
        <taxon>Alveolata</taxon>
        <taxon>Dinophyceae</taxon>
        <taxon>Prorocentrales</taxon>
        <taxon>Prorocentraceae</taxon>
        <taxon>Prorocentrum</taxon>
    </lineage>
</organism>
<gene>
    <name evidence="2" type="ORF">PCOR1329_LOCUS85347</name>
</gene>
<feature type="non-terminal residue" evidence="2">
    <location>
        <position position="1"/>
    </location>
</feature>
<evidence type="ECO:0008006" key="4">
    <source>
        <dbReference type="Google" id="ProtNLM"/>
    </source>
</evidence>
<feature type="region of interest" description="Disordered" evidence="1">
    <location>
        <begin position="325"/>
        <end position="351"/>
    </location>
</feature>
<dbReference type="InterPro" id="IPR052055">
    <property type="entry name" value="Hepadnavirus_pol/RT"/>
</dbReference>
<dbReference type="PANTHER" id="PTHR33050:SF7">
    <property type="entry name" value="RIBONUCLEASE H"/>
    <property type="match status" value="1"/>
</dbReference>
<evidence type="ECO:0000313" key="2">
    <source>
        <dbReference type="EMBL" id="CAK0911488.1"/>
    </source>
</evidence>
<feature type="compositionally biased region" description="Basic and acidic residues" evidence="1">
    <location>
        <begin position="261"/>
        <end position="279"/>
    </location>
</feature>
<keyword evidence="3" id="KW-1185">Reference proteome</keyword>
<comment type="caution">
    <text evidence="2">The sequence shown here is derived from an EMBL/GenBank/DDBJ whole genome shotgun (WGS) entry which is preliminary data.</text>
</comment>
<proteinExistence type="predicted"/>
<feature type="compositionally biased region" description="Low complexity" evidence="1">
    <location>
        <begin position="332"/>
        <end position="346"/>
    </location>
</feature>
<dbReference type="Proteomes" id="UP001189429">
    <property type="component" value="Unassembled WGS sequence"/>
</dbReference>
<accession>A0ABN9YIH0</accession>
<evidence type="ECO:0000256" key="1">
    <source>
        <dbReference type="SAM" id="MobiDB-lite"/>
    </source>
</evidence>
<protein>
    <recommendedName>
        <fullName evidence="4">RNase H type-1 domain-containing protein</fullName>
    </recommendedName>
</protein>
<dbReference type="EMBL" id="CAUYUJ010022588">
    <property type="protein sequence ID" value="CAK0911488.1"/>
    <property type="molecule type" value="Genomic_DNA"/>
</dbReference>